<name>A0ABW0YME2_9BACI</name>
<evidence type="ECO:0000313" key="10">
    <source>
        <dbReference type="EMBL" id="MFC5712437.1"/>
    </source>
</evidence>
<evidence type="ECO:0000256" key="4">
    <source>
        <dbReference type="ARBA" id="ARBA00022729"/>
    </source>
</evidence>
<gene>
    <name evidence="10" type="ORF">ACFPU1_06565</name>
</gene>
<comment type="caution">
    <text evidence="10">The sequence shown here is derived from an EMBL/GenBank/DDBJ whole genome shotgun (WGS) entry which is preliminary data.</text>
</comment>
<dbReference type="Proteomes" id="UP001596142">
    <property type="component" value="Unassembled WGS sequence"/>
</dbReference>
<organism evidence="10 11">
    <name type="scientific">Thalassorhabdus alkalitolerans</name>
    <dbReference type="NCBI Taxonomy" id="2282697"/>
    <lineage>
        <taxon>Bacteria</taxon>
        <taxon>Bacillati</taxon>
        <taxon>Bacillota</taxon>
        <taxon>Bacilli</taxon>
        <taxon>Bacillales</taxon>
        <taxon>Bacillaceae</taxon>
        <taxon>Thalassorhabdus</taxon>
    </lineage>
</organism>
<feature type="chain" id="PRO_5046281323" evidence="8">
    <location>
        <begin position="25"/>
        <end position="345"/>
    </location>
</feature>
<feature type="signal peptide" evidence="8">
    <location>
        <begin position="1"/>
        <end position="24"/>
    </location>
</feature>
<evidence type="ECO:0000256" key="7">
    <source>
        <dbReference type="SAM" id="Phobius"/>
    </source>
</evidence>
<comment type="subcellular location">
    <subcellularLocation>
        <location evidence="1">Secreted</location>
        <location evidence="1">Cell wall</location>
        <topology evidence="1">Peptidoglycan-anchor</topology>
    </subcellularLocation>
</comment>
<keyword evidence="4 8" id="KW-0732">Signal</keyword>
<keyword evidence="7" id="KW-0812">Transmembrane</keyword>
<keyword evidence="2" id="KW-0134">Cell wall</keyword>
<evidence type="ECO:0000313" key="11">
    <source>
        <dbReference type="Proteomes" id="UP001596142"/>
    </source>
</evidence>
<dbReference type="EMBL" id="JBHSOZ010000003">
    <property type="protein sequence ID" value="MFC5712437.1"/>
    <property type="molecule type" value="Genomic_DNA"/>
</dbReference>
<evidence type="ECO:0000256" key="5">
    <source>
        <dbReference type="ARBA" id="ARBA00023088"/>
    </source>
</evidence>
<dbReference type="InterPro" id="IPR030832">
    <property type="entry name" value="Acidic_LPXTA"/>
</dbReference>
<evidence type="ECO:0000256" key="6">
    <source>
        <dbReference type="SAM" id="MobiDB-lite"/>
    </source>
</evidence>
<feature type="transmembrane region" description="Helical" evidence="7">
    <location>
        <begin position="319"/>
        <end position="338"/>
    </location>
</feature>
<evidence type="ECO:0000256" key="8">
    <source>
        <dbReference type="SAM" id="SignalP"/>
    </source>
</evidence>
<evidence type="ECO:0000256" key="3">
    <source>
        <dbReference type="ARBA" id="ARBA00022525"/>
    </source>
</evidence>
<keyword evidence="5" id="KW-0572">Peptidoglycan-anchor</keyword>
<reference evidence="11" key="1">
    <citation type="journal article" date="2019" name="Int. J. Syst. Evol. Microbiol.">
        <title>The Global Catalogue of Microorganisms (GCM) 10K type strain sequencing project: providing services to taxonomists for standard genome sequencing and annotation.</title>
        <authorList>
            <consortium name="The Broad Institute Genomics Platform"/>
            <consortium name="The Broad Institute Genome Sequencing Center for Infectious Disease"/>
            <person name="Wu L."/>
            <person name="Ma J."/>
        </authorList>
    </citation>
    <scope>NUCLEOTIDE SEQUENCE [LARGE SCALE GENOMIC DNA]</scope>
    <source>
        <strain evidence="11">CECT 7184</strain>
    </source>
</reference>
<keyword evidence="11" id="KW-1185">Reference proteome</keyword>
<evidence type="ECO:0000259" key="9">
    <source>
        <dbReference type="Pfam" id="PF00746"/>
    </source>
</evidence>
<dbReference type="NCBIfam" id="TIGR01167">
    <property type="entry name" value="LPXTG_anchor"/>
    <property type="match status" value="1"/>
</dbReference>
<dbReference type="InterPro" id="IPR019931">
    <property type="entry name" value="LPXTG_anchor"/>
</dbReference>
<dbReference type="Pfam" id="PF00746">
    <property type="entry name" value="Gram_pos_anchor"/>
    <property type="match status" value="1"/>
</dbReference>
<feature type="domain" description="Gram-positive cocci surface proteins LPxTG" evidence="9">
    <location>
        <begin position="308"/>
        <end position="343"/>
    </location>
</feature>
<dbReference type="NCBIfam" id="TIGR04383">
    <property type="entry name" value="acidic_w_LPXTA"/>
    <property type="match status" value="1"/>
</dbReference>
<keyword evidence="7" id="KW-1133">Transmembrane helix</keyword>
<feature type="region of interest" description="Disordered" evidence="6">
    <location>
        <begin position="293"/>
        <end position="314"/>
    </location>
</feature>
<evidence type="ECO:0000256" key="2">
    <source>
        <dbReference type="ARBA" id="ARBA00022512"/>
    </source>
</evidence>
<protein>
    <submittedName>
        <fullName evidence="10">Processed acidic surface protein</fullName>
    </submittedName>
</protein>
<keyword evidence="7" id="KW-0472">Membrane</keyword>
<feature type="compositionally biased region" description="Basic and acidic residues" evidence="6">
    <location>
        <begin position="293"/>
        <end position="308"/>
    </location>
</feature>
<dbReference type="RefSeq" id="WP_385939578.1">
    <property type="nucleotide sequence ID" value="NZ_JBHSOZ010000003.1"/>
</dbReference>
<proteinExistence type="predicted"/>
<accession>A0ABW0YME2</accession>
<evidence type="ECO:0000256" key="1">
    <source>
        <dbReference type="ARBA" id="ARBA00004168"/>
    </source>
</evidence>
<keyword evidence="3" id="KW-0964">Secreted</keyword>
<sequence length="345" mass="39300">MSRLLMKCLAVVVLLALVPVHTYAAPEQEELDLYLQEIDWTQKELEEYLETEYGTELSDFEDAEELRIFLGDLLTDESLHELLTDYEMSIEELEQLLKADDKTLADFKFTDDLDFFLFDHMLAELDFEEAEMLYDDYFAEFGLDEDEFWVLYEHFYQVLFTENGDLNEGVLERLEALLERLESFPYFESADDLTAENIAELLSICQELLSIFQLEADFYLTKEEEKLSLTLGDLLSLETTNGYDLLIELYNAEGDFLADIILSAELFAYDSIDQVTGEFNEIKTIVEVSADAGGDRESVSGPAERTETGGRLPETASSYPLQVLIGLAAAVLGGLFYVRVRKTAA</sequence>